<reference evidence="5" key="1">
    <citation type="submission" date="2016-10" db="EMBL/GenBank/DDBJ databases">
        <authorList>
            <person name="Varghese N."/>
            <person name="Submissions S."/>
        </authorList>
    </citation>
    <scope>NUCLEOTIDE SEQUENCE [LARGE SCALE GENOMIC DNA]</scope>
    <source>
        <strain evidence="5">DSM 26471</strain>
    </source>
</reference>
<evidence type="ECO:0000256" key="2">
    <source>
        <dbReference type="ARBA" id="ARBA00022525"/>
    </source>
</evidence>
<dbReference type="GO" id="GO:0005576">
    <property type="term" value="C:extracellular region"/>
    <property type="evidence" value="ECO:0007669"/>
    <property type="project" value="UniProtKB-SubCell"/>
</dbReference>
<name>A0A1I3SYP1_9RHOB</name>
<dbReference type="RefSeq" id="WP_177213133.1">
    <property type="nucleotide sequence ID" value="NZ_FORH01000004.1"/>
</dbReference>
<accession>A0A1I3SYP1</accession>
<organism evidence="4 5">
    <name type="scientific">Celeribacter neptunius</name>
    <dbReference type="NCBI Taxonomy" id="588602"/>
    <lineage>
        <taxon>Bacteria</taxon>
        <taxon>Pseudomonadati</taxon>
        <taxon>Pseudomonadota</taxon>
        <taxon>Alphaproteobacteria</taxon>
        <taxon>Rhodobacterales</taxon>
        <taxon>Roseobacteraceae</taxon>
        <taxon>Celeribacter</taxon>
    </lineage>
</organism>
<keyword evidence="2" id="KW-0964">Secreted</keyword>
<comment type="subcellular location">
    <subcellularLocation>
        <location evidence="1">Secreted</location>
    </subcellularLocation>
</comment>
<evidence type="ECO:0000256" key="3">
    <source>
        <dbReference type="SAM" id="MobiDB-lite"/>
    </source>
</evidence>
<dbReference type="GO" id="GO:0005509">
    <property type="term" value="F:calcium ion binding"/>
    <property type="evidence" value="ECO:0007669"/>
    <property type="project" value="InterPro"/>
</dbReference>
<dbReference type="PROSITE" id="PS00330">
    <property type="entry name" value="HEMOLYSIN_CALCIUM"/>
    <property type="match status" value="4"/>
</dbReference>
<feature type="region of interest" description="Disordered" evidence="3">
    <location>
        <begin position="700"/>
        <end position="720"/>
    </location>
</feature>
<dbReference type="PANTHER" id="PTHR38340">
    <property type="entry name" value="S-LAYER PROTEIN"/>
    <property type="match status" value="1"/>
</dbReference>
<evidence type="ECO:0000313" key="5">
    <source>
        <dbReference type="Proteomes" id="UP000199630"/>
    </source>
</evidence>
<dbReference type="Pfam" id="PF00353">
    <property type="entry name" value="HemolysinCabind"/>
    <property type="match status" value="7"/>
</dbReference>
<dbReference type="AlphaFoldDB" id="A0A1I3SYP1"/>
<dbReference type="Gene3D" id="2.150.10.10">
    <property type="entry name" value="Serralysin-like metalloprotease, C-terminal"/>
    <property type="match status" value="5"/>
</dbReference>
<keyword evidence="5" id="KW-1185">Reference proteome</keyword>
<feature type="non-terminal residue" evidence="4">
    <location>
        <position position="779"/>
    </location>
</feature>
<dbReference type="STRING" id="588602.SAMN04487991_2609"/>
<dbReference type="SUPFAM" id="SSF51120">
    <property type="entry name" value="beta-Roll"/>
    <property type="match status" value="4"/>
</dbReference>
<dbReference type="InterPro" id="IPR050557">
    <property type="entry name" value="RTX_toxin/Mannuronan_C5-epim"/>
</dbReference>
<gene>
    <name evidence="4" type="ORF">SAMN04487991_2609</name>
</gene>
<dbReference type="Proteomes" id="UP000199630">
    <property type="component" value="Unassembled WGS sequence"/>
</dbReference>
<proteinExistence type="predicted"/>
<dbReference type="InterPro" id="IPR018511">
    <property type="entry name" value="Hemolysin-typ_Ca-bd_CS"/>
</dbReference>
<evidence type="ECO:0000256" key="1">
    <source>
        <dbReference type="ARBA" id="ARBA00004613"/>
    </source>
</evidence>
<sequence>MRSFIYRSHMIVGSPVFDFGIRELLFLDMPHGPVAIALNGASGGIASYAISSSGVLELLSARAFLSGMIDAGMRQSAGLSLDGQNYILTGGTGAGDFYAYPISASGEIGSLTMLQSSAQEISELSGFLVLPDDVDSARILTTGTEGEVSLHWAALTSSSLGNKQSVVLNNVVCADLELVDTAFGQFLVLADRATSDIVVYDVDLGSVQMTEIARSGASQGIGINTPNAFTLIDHGDLRYLVLASGSNAGTLTVFLLEDDGALTPVDHVLDTSNTRFEAASFVDSFEVAGSHFLIAGGGDEGFSLFLLSESGRLVLIETIGVTDAPLLAGADGLALTQDEERINLYTTSRVDGGIFLFSFEVSAWGQTLWGSAASDTLVGTGFNDVLCGKAGNDILLGEDGDDLLFDGMGSDVLTGGNGSDVFVLAADGATDRITDFKPGEDRLDLSDYAMIYTADRVETFALAGGVGLVLNGDILEITSTTGYDLTKNQVLQNAFITPNRPALRSAGVIDGTAVADILYGSDLVDKIAGKDGDDRVFGEAGDDWISGGLGDDRLSGDGGADMLYGDDGSDHLYGGSEDDLLFGGRHRDRLYGQDDDDRLFGGDGLDRLYGGSGNDRLHGDEGDDRLFGDLGSDYLYGGTGDDTIAGDSGNDRLYGQDGNDILSGGVGDDRLYGAAGNDIGDGGGGDDRLFGGAGDDILNGGDDNDRVHGDEGSDELSGGEGWDYVFGGVDDDAIYGASGNDRLYGQDGNDLLDGGTGNDRLYGGAGADRLIGNTGQDIL</sequence>
<dbReference type="InterPro" id="IPR001343">
    <property type="entry name" value="Hemolysn_Ca-bd"/>
</dbReference>
<dbReference type="EMBL" id="FORH01000004">
    <property type="protein sequence ID" value="SFJ62721.1"/>
    <property type="molecule type" value="Genomic_DNA"/>
</dbReference>
<dbReference type="PRINTS" id="PR00313">
    <property type="entry name" value="CABNDNGRPT"/>
</dbReference>
<evidence type="ECO:0000313" key="4">
    <source>
        <dbReference type="EMBL" id="SFJ62721.1"/>
    </source>
</evidence>
<dbReference type="PANTHER" id="PTHR38340:SF1">
    <property type="entry name" value="S-LAYER PROTEIN"/>
    <property type="match status" value="1"/>
</dbReference>
<protein>
    <submittedName>
        <fullName evidence="4">Type I secretion C-terminal target domain (VC_A0849 subclass)</fullName>
    </submittedName>
</protein>
<dbReference type="InterPro" id="IPR011049">
    <property type="entry name" value="Serralysin-like_metalloprot_C"/>
</dbReference>